<dbReference type="EMBL" id="CAADFD010000202">
    <property type="protein sequence ID" value="VFJ70923.1"/>
    <property type="molecule type" value="Genomic_DNA"/>
</dbReference>
<reference evidence="1" key="1">
    <citation type="submission" date="2019-02" db="EMBL/GenBank/DDBJ databases">
        <authorList>
            <person name="Gruber-Vodicka R. H."/>
            <person name="Seah K. B. B."/>
        </authorList>
    </citation>
    <scope>NUCLEOTIDE SEQUENCE</scope>
    <source>
        <strain evidence="1">BECK_BZ106</strain>
    </source>
</reference>
<protein>
    <submittedName>
        <fullName evidence="1">Uncharacterized protein</fullName>
    </submittedName>
</protein>
<dbReference type="Pfam" id="PF19991">
    <property type="entry name" value="HMA_2"/>
    <property type="match status" value="1"/>
</dbReference>
<proteinExistence type="predicted"/>
<dbReference type="AlphaFoldDB" id="A0A450TRW5"/>
<evidence type="ECO:0000313" key="1">
    <source>
        <dbReference type="EMBL" id="VFJ70923.1"/>
    </source>
</evidence>
<sequence length="130" mass="14704">MKPTIHHTPGRIRLRHNRFRTNAARFRAFCRETRAIEGIFKCNHNPYAGSVTIVYDDRRLSGDELLERLCQRIRISMATASVYTRIKAKSSDPMKAVAKAGGVFGQALFAAFAKQTVERSVFTMVTTVLK</sequence>
<accession>A0A450TRW5</accession>
<name>A0A450TRW5_9GAMM</name>
<organism evidence="1">
    <name type="scientific">Candidatus Kentrum sp. FW</name>
    <dbReference type="NCBI Taxonomy" id="2126338"/>
    <lineage>
        <taxon>Bacteria</taxon>
        <taxon>Pseudomonadati</taxon>
        <taxon>Pseudomonadota</taxon>
        <taxon>Gammaproteobacteria</taxon>
        <taxon>Candidatus Kentrum</taxon>
    </lineage>
</organism>
<gene>
    <name evidence="1" type="ORF">BECKFW1821B_GA0114236_12024</name>
</gene>